<protein>
    <submittedName>
        <fullName evidence="2">Uncharacterized protein</fullName>
    </submittedName>
</protein>
<evidence type="ECO:0000313" key="3">
    <source>
        <dbReference type="Proteomes" id="UP000250572"/>
    </source>
</evidence>
<feature type="coiled-coil region" evidence="1">
    <location>
        <begin position="189"/>
        <end position="374"/>
    </location>
</feature>
<feature type="non-terminal residue" evidence="2">
    <location>
        <position position="465"/>
    </location>
</feature>
<dbReference type="Proteomes" id="UP000250572">
    <property type="component" value="Unassembled WGS sequence"/>
</dbReference>
<evidence type="ECO:0000313" key="2">
    <source>
        <dbReference type="EMBL" id="PWA19956.1"/>
    </source>
</evidence>
<reference evidence="2 3" key="1">
    <citation type="journal article" date="2018" name="G3 (Bethesda)">
        <title>A High-Quality Reference Genome for the Invasive Mosquitofish Gambusia affinis Using a Chicago Library.</title>
        <authorList>
            <person name="Hoffberg S.L."/>
            <person name="Troendle N.J."/>
            <person name="Glenn T.C."/>
            <person name="Mahmud O."/>
            <person name="Louha S."/>
            <person name="Chalopin D."/>
            <person name="Bennetzen J.L."/>
            <person name="Mauricio R."/>
        </authorList>
    </citation>
    <scope>NUCLEOTIDE SEQUENCE [LARGE SCALE GENOMIC DNA]</scope>
    <source>
        <strain evidence="2">NE01/NJP1002.9</strain>
        <tissue evidence="2">Muscle</tissue>
    </source>
</reference>
<proteinExistence type="predicted"/>
<comment type="caution">
    <text evidence="2">The sequence shown here is derived from an EMBL/GenBank/DDBJ whole genome shotgun (WGS) entry which is preliminary data.</text>
</comment>
<organism evidence="2 3">
    <name type="scientific">Gambusia affinis</name>
    <name type="common">Western mosquitofish</name>
    <name type="synonym">Heterandria affinis</name>
    <dbReference type="NCBI Taxonomy" id="33528"/>
    <lineage>
        <taxon>Eukaryota</taxon>
        <taxon>Metazoa</taxon>
        <taxon>Chordata</taxon>
        <taxon>Craniata</taxon>
        <taxon>Vertebrata</taxon>
        <taxon>Euteleostomi</taxon>
        <taxon>Actinopterygii</taxon>
        <taxon>Neopterygii</taxon>
        <taxon>Teleostei</taxon>
        <taxon>Neoteleostei</taxon>
        <taxon>Acanthomorphata</taxon>
        <taxon>Ovalentaria</taxon>
        <taxon>Atherinomorphae</taxon>
        <taxon>Cyprinodontiformes</taxon>
        <taxon>Poeciliidae</taxon>
        <taxon>Poeciliinae</taxon>
        <taxon>Gambusia</taxon>
    </lineage>
</organism>
<feature type="coiled-coil region" evidence="1">
    <location>
        <begin position="14"/>
        <end position="138"/>
    </location>
</feature>
<keyword evidence="3" id="KW-1185">Reference proteome</keyword>
<dbReference type="AlphaFoldDB" id="A0A315VB39"/>
<accession>A0A315VB39</accession>
<dbReference type="EMBL" id="NHOQ01002041">
    <property type="protein sequence ID" value="PWA19956.1"/>
    <property type="molecule type" value="Genomic_DNA"/>
</dbReference>
<evidence type="ECO:0000256" key="1">
    <source>
        <dbReference type="SAM" id="Coils"/>
    </source>
</evidence>
<name>A0A315VB39_GAMAF</name>
<gene>
    <name evidence="2" type="ORF">CCH79_00016569</name>
</gene>
<keyword evidence="1" id="KW-0175">Coiled coil</keyword>
<sequence length="465" mass="54919">MPKPMVYHLNNELFDILQLEIKELHQEVAAITMEKFNNERYYEDLVAEERKEKQDLLLEIQELKEKLEKDESMNQGLVGRDETTCCPTIQELQEEIKDMKKKHRQEIEMLTIEYEIDVAVAQKEVKKLQEKLKTEKHLGAKRDSAKSAAIKIPSQFSSLGEGLKRVSTEQSTEIKVPDEDIPYLDVCQLQEMLRRERNLRIQAENENLDQFKCAEAFFEMMEQELKTERERRAEIEADKQEAVEIAEQLIKNLEDMEKMSKAGPTENTSVDKDKIQLELQEMEKTIQNEKALRVQAENLLEILEQERKTEEELRAQIEADKEEAVEIAEQLLKKLEDMQKTSEKNSSKITMNDLDKFKLEVQQLENMLQEEKRLRDLEKAYKMTATLSTDTELLTKNLQAEDKKQRFLLKDIKELTLMLEKEKSLRIKAEDYEMETIEIVEALEKEAKYRTQKNKYLKKKHQLIK</sequence>